<dbReference type="EMBL" id="JAGQLJ010000117">
    <property type="protein sequence ID" value="MCA9381504.1"/>
    <property type="molecule type" value="Genomic_DNA"/>
</dbReference>
<keyword evidence="3" id="KW-0067">ATP-binding</keyword>
<evidence type="ECO:0000313" key="6">
    <source>
        <dbReference type="Proteomes" id="UP000775877"/>
    </source>
</evidence>
<sequence>RALEIAAAGGHNLLLSGVPGSGKTLLSRCIPTILPQMTIQESLEVTRIYSIIGATSKKDPLINARPFRTPHHTSSQVALVGGGTKIRPGEISLSHRGVLFLDEFPEFSVQALEALRQPLEDKVVTIARASGTLTFPANFILIAAMNPCRCGHFGDPDKECSCSQNEILKYQSKISGPILDRIDIFVNVSKVKNTDLLSKSKAESSEQVRTRVENARQLQLARFKNTEMICNSDMMHKQINEFIKLKDEARNIVETAMKNLQLSARSYYRLLKVARTIADLENSIEVKEDHIQEALSFRVSIGKS</sequence>
<feature type="non-terminal residue" evidence="5">
    <location>
        <position position="1"/>
    </location>
</feature>
<evidence type="ECO:0000313" key="5">
    <source>
        <dbReference type="EMBL" id="MCA9381504.1"/>
    </source>
</evidence>
<dbReference type="InterPro" id="IPR025158">
    <property type="entry name" value="Mg_chelat-rel_C"/>
</dbReference>
<organism evidence="5 6">
    <name type="scientific">Candidatus Dojkabacteria bacterium</name>
    <dbReference type="NCBI Taxonomy" id="2099670"/>
    <lineage>
        <taxon>Bacteria</taxon>
        <taxon>Candidatus Dojkabacteria</taxon>
    </lineage>
</organism>
<dbReference type="GO" id="GO:0003677">
    <property type="term" value="F:DNA binding"/>
    <property type="evidence" value="ECO:0007669"/>
    <property type="project" value="InterPro"/>
</dbReference>
<dbReference type="NCBIfam" id="TIGR00368">
    <property type="entry name" value="YifB family Mg chelatase-like AAA ATPase"/>
    <property type="match status" value="1"/>
</dbReference>
<dbReference type="PANTHER" id="PTHR32039:SF7">
    <property type="entry name" value="COMPETENCE PROTEIN COMM"/>
    <property type="match status" value="1"/>
</dbReference>
<dbReference type="InterPro" id="IPR003593">
    <property type="entry name" value="AAA+_ATPase"/>
</dbReference>
<feature type="domain" description="MCM C-terminal AAA(+) ATPase" evidence="4">
    <location>
        <begin position="86"/>
        <end position="147"/>
    </location>
</feature>
<dbReference type="Pfam" id="PF13335">
    <property type="entry name" value="Mg_chelatase_C"/>
    <property type="match status" value="1"/>
</dbReference>
<dbReference type="SMART" id="SM00382">
    <property type="entry name" value="AAA"/>
    <property type="match status" value="1"/>
</dbReference>
<gene>
    <name evidence="5" type="ORF">KC678_04520</name>
</gene>
<comment type="caution">
    <text evidence="5">The sequence shown here is derived from an EMBL/GenBank/DDBJ whole genome shotgun (WGS) entry which is preliminary data.</text>
</comment>
<reference evidence="5" key="1">
    <citation type="submission" date="2020-04" db="EMBL/GenBank/DDBJ databases">
        <authorList>
            <person name="Zhang T."/>
        </authorList>
    </citation>
    <scope>NUCLEOTIDE SEQUENCE</scope>
    <source>
        <strain evidence="5">HKST-UBA13</strain>
    </source>
</reference>
<dbReference type="InterPro" id="IPR045006">
    <property type="entry name" value="CHLI-like"/>
</dbReference>
<dbReference type="PANTHER" id="PTHR32039">
    <property type="entry name" value="MAGNESIUM-CHELATASE SUBUNIT CHLI"/>
    <property type="match status" value="1"/>
</dbReference>
<dbReference type="GO" id="GO:0005524">
    <property type="term" value="F:ATP binding"/>
    <property type="evidence" value="ECO:0007669"/>
    <property type="project" value="UniProtKB-KW"/>
</dbReference>
<dbReference type="Gene3D" id="3.40.50.300">
    <property type="entry name" value="P-loop containing nucleotide triphosphate hydrolases"/>
    <property type="match status" value="1"/>
</dbReference>
<keyword evidence="2" id="KW-0547">Nucleotide-binding</keyword>
<evidence type="ECO:0000256" key="1">
    <source>
        <dbReference type="ARBA" id="ARBA00006354"/>
    </source>
</evidence>
<dbReference type="InterPro" id="IPR027417">
    <property type="entry name" value="P-loop_NTPase"/>
</dbReference>
<accession>A0A955L241</accession>
<comment type="similarity">
    <text evidence="1">Belongs to the Mg-chelatase subunits D/I family. ComM subfamily.</text>
</comment>
<dbReference type="InterPro" id="IPR000523">
    <property type="entry name" value="Mg_chelatse_chII-like_cat_dom"/>
</dbReference>
<proteinExistence type="inferred from homology"/>
<dbReference type="SUPFAM" id="SSF52540">
    <property type="entry name" value="P-loop containing nucleoside triphosphate hydrolases"/>
    <property type="match status" value="1"/>
</dbReference>
<evidence type="ECO:0000256" key="2">
    <source>
        <dbReference type="ARBA" id="ARBA00022741"/>
    </source>
</evidence>
<dbReference type="Pfam" id="PF01078">
    <property type="entry name" value="Mg_chelatase"/>
    <property type="match status" value="1"/>
</dbReference>
<reference evidence="5" key="2">
    <citation type="journal article" date="2021" name="Microbiome">
        <title>Successional dynamics and alternative stable states in a saline activated sludge microbial community over 9 years.</title>
        <authorList>
            <person name="Wang Y."/>
            <person name="Ye J."/>
            <person name="Ju F."/>
            <person name="Liu L."/>
            <person name="Boyd J.A."/>
            <person name="Deng Y."/>
            <person name="Parks D.H."/>
            <person name="Jiang X."/>
            <person name="Yin X."/>
            <person name="Woodcroft B.J."/>
            <person name="Tyson G.W."/>
            <person name="Hugenholtz P."/>
            <person name="Polz M.F."/>
            <person name="Zhang T."/>
        </authorList>
    </citation>
    <scope>NUCLEOTIDE SEQUENCE</scope>
    <source>
        <strain evidence="5">HKST-UBA13</strain>
    </source>
</reference>
<evidence type="ECO:0000256" key="3">
    <source>
        <dbReference type="ARBA" id="ARBA00022840"/>
    </source>
</evidence>
<dbReference type="AlphaFoldDB" id="A0A955L241"/>
<dbReference type="PROSITE" id="PS50051">
    <property type="entry name" value="MCM_2"/>
    <property type="match status" value="1"/>
</dbReference>
<name>A0A955L241_9BACT</name>
<dbReference type="InterPro" id="IPR004482">
    <property type="entry name" value="Mg_chelat-rel"/>
</dbReference>
<evidence type="ECO:0000259" key="4">
    <source>
        <dbReference type="PROSITE" id="PS50051"/>
    </source>
</evidence>
<dbReference type="Proteomes" id="UP000775877">
    <property type="component" value="Unassembled WGS sequence"/>
</dbReference>
<dbReference type="InterPro" id="IPR001208">
    <property type="entry name" value="MCM_dom"/>
</dbReference>
<dbReference type="PRINTS" id="PR01657">
    <property type="entry name" value="MCMFAMILY"/>
</dbReference>
<protein>
    <submittedName>
        <fullName evidence="5">YifB family Mg chelatase-like AAA ATPase</fullName>
    </submittedName>
</protein>